<keyword evidence="1" id="KW-0805">Transcription regulation</keyword>
<protein>
    <submittedName>
        <fullName evidence="5">BHLH domain-containing protein</fullName>
    </submittedName>
</protein>
<dbReference type="EnsemblMetazoa" id="RPRC003819-RA">
    <property type="protein sequence ID" value="RPRC003819-PA"/>
    <property type="gene ID" value="RPRC003819"/>
</dbReference>
<dbReference type="EMBL" id="ACPB03009381">
    <property type="status" value="NOT_ANNOTATED_CDS"/>
    <property type="molecule type" value="Genomic_DNA"/>
</dbReference>
<organism evidence="5 6">
    <name type="scientific">Rhodnius prolixus</name>
    <name type="common">Triatomid bug</name>
    <dbReference type="NCBI Taxonomy" id="13249"/>
    <lineage>
        <taxon>Eukaryota</taxon>
        <taxon>Metazoa</taxon>
        <taxon>Ecdysozoa</taxon>
        <taxon>Arthropoda</taxon>
        <taxon>Hexapoda</taxon>
        <taxon>Insecta</taxon>
        <taxon>Pterygota</taxon>
        <taxon>Neoptera</taxon>
        <taxon>Paraneoptera</taxon>
        <taxon>Hemiptera</taxon>
        <taxon>Heteroptera</taxon>
        <taxon>Panheteroptera</taxon>
        <taxon>Cimicomorpha</taxon>
        <taxon>Reduviidae</taxon>
        <taxon>Triatominae</taxon>
        <taxon>Rhodnius</taxon>
    </lineage>
</organism>
<dbReference type="GO" id="GO:0000977">
    <property type="term" value="F:RNA polymerase II transcription regulatory region sequence-specific DNA binding"/>
    <property type="evidence" value="ECO:0007669"/>
    <property type="project" value="TreeGrafter"/>
</dbReference>
<accession>T1HIE6</accession>
<evidence type="ECO:0000313" key="6">
    <source>
        <dbReference type="Proteomes" id="UP000015103"/>
    </source>
</evidence>
<dbReference type="STRING" id="13249.T1HIE6"/>
<dbReference type="HOGENOM" id="CLU_1519713_0_0_1"/>
<evidence type="ECO:0000256" key="1">
    <source>
        <dbReference type="ARBA" id="ARBA00023015"/>
    </source>
</evidence>
<reference evidence="5" key="1">
    <citation type="submission" date="2015-05" db="UniProtKB">
        <authorList>
            <consortium name="EnsemblMetazoa"/>
        </authorList>
    </citation>
    <scope>IDENTIFICATION</scope>
</reference>
<proteinExistence type="predicted"/>
<dbReference type="InParanoid" id="T1HIE6"/>
<dbReference type="SUPFAM" id="SSF47459">
    <property type="entry name" value="HLH, helix-loop-helix DNA-binding domain"/>
    <property type="match status" value="1"/>
</dbReference>
<evidence type="ECO:0000256" key="4">
    <source>
        <dbReference type="ARBA" id="ARBA00023242"/>
    </source>
</evidence>
<dbReference type="InterPro" id="IPR011598">
    <property type="entry name" value="bHLH_dom"/>
</dbReference>
<evidence type="ECO:0000313" key="5">
    <source>
        <dbReference type="EnsemblMetazoa" id="RPRC003819-PA"/>
    </source>
</evidence>
<sequence>MSGITGSKVIVNSGTLRLRYIDIEEDTSWEISKTNLFDATKSTKGASKLRRDLINAEIANLRDLLPLPPSTRQRLSQLQLMALVCVYVRKANYFQQVERQFELNRRLGERVSEVSNKIVFSTNVWCGVLGNQLIGPYFYRENLTGARSSNTIKICNKKYNVPFEKQKLDAVSRDTGV</sequence>
<dbReference type="VEuPathDB" id="VectorBase:RPRC003819"/>
<dbReference type="GO" id="GO:0010557">
    <property type="term" value="P:positive regulation of macromolecule biosynthetic process"/>
    <property type="evidence" value="ECO:0007669"/>
    <property type="project" value="UniProtKB-ARBA"/>
</dbReference>
<dbReference type="EMBL" id="ACPB03009379">
    <property type="status" value="NOT_ANNOTATED_CDS"/>
    <property type="molecule type" value="Genomic_DNA"/>
</dbReference>
<dbReference type="InterPro" id="IPR036638">
    <property type="entry name" value="HLH_DNA-bd_sf"/>
</dbReference>
<keyword evidence="2" id="KW-0238">DNA-binding</keyword>
<dbReference type="PROSITE" id="PS50888">
    <property type="entry name" value="BHLH"/>
    <property type="match status" value="1"/>
</dbReference>
<dbReference type="CDD" id="cd19697">
    <property type="entry name" value="bHLH-PAS_NPAS4_PASD10"/>
    <property type="match status" value="1"/>
</dbReference>
<dbReference type="AlphaFoldDB" id="T1HIE6"/>
<dbReference type="eggNOG" id="ENOG502S9VE">
    <property type="taxonomic scope" value="Eukaryota"/>
</dbReference>
<dbReference type="EMBL" id="ACPB03009380">
    <property type="status" value="NOT_ANNOTATED_CDS"/>
    <property type="molecule type" value="Genomic_DNA"/>
</dbReference>
<dbReference type="GO" id="GO:0000981">
    <property type="term" value="F:DNA-binding transcription factor activity, RNA polymerase II-specific"/>
    <property type="evidence" value="ECO:0007669"/>
    <property type="project" value="TreeGrafter"/>
</dbReference>
<dbReference type="Pfam" id="PF23183">
    <property type="entry name" value="bHLH_NPAS4"/>
    <property type="match status" value="1"/>
</dbReference>
<keyword evidence="3" id="KW-0804">Transcription</keyword>
<dbReference type="GO" id="GO:0046983">
    <property type="term" value="F:protein dimerization activity"/>
    <property type="evidence" value="ECO:0007669"/>
    <property type="project" value="InterPro"/>
</dbReference>
<dbReference type="PANTHER" id="PTHR23043">
    <property type="entry name" value="HYPOXIA-INDUCIBLE FACTOR 1 ALPHA"/>
    <property type="match status" value="1"/>
</dbReference>
<evidence type="ECO:0000256" key="2">
    <source>
        <dbReference type="ARBA" id="ARBA00023125"/>
    </source>
</evidence>
<dbReference type="Proteomes" id="UP000015103">
    <property type="component" value="Unassembled WGS sequence"/>
</dbReference>
<evidence type="ECO:0000256" key="3">
    <source>
        <dbReference type="ARBA" id="ARBA00023163"/>
    </source>
</evidence>
<dbReference type="PANTHER" id="PTHR23043:SF39">
    <property type="entry name" value="DYSFUSION, ISOFORM D"/>
    <property type="match status" value="1"/>
</dbReference>
<keyword evidence="6" id="KW-1185">Reference proteome</keyword>
<dbReference type="InterPro" id="IPR056192">
    <property type="entry name" value="bHLH_NPAS4"/>
</dbReference>
<keyword evidence="4" id="KW-0539">Nucleus</keyword>
<name>T1HIE6_RHOPR</name>